<dbReference type="GeneID" id="6081109"/>
<evidence type="ECO:0000256" key="1">
    <source>
        <dbReference type="SAM" id="MobiDB-lite"/>
    </source>
</evidence>
<dbReference type="InParanoid" id="B0DNG1"/>
<dbReference type="AlphaFoldDB" id="B0DNG1"/>
<feature type="compositionally biased region" description="Basic and acidic residues" evidence="1">
    <location>
        <begin position="375"/>
        <end position="386"/>
    </location>
</feature>
<protein>
    <submittedName>
        <fullName evidence="2">Predicted protein</fullName>
    </submittedName>
</protein>
<dbReference type="OrthoDB" id="2989668at2759"/>
<feature type="region of interest" description="Disordered" evidence="1">
    <location>
        <begin position="1"/>
        <end position="104"/>
    </location>
</feature>
<feature type="compositionally biased region" description="Low complexity" evidence="1">
    <location>
        <begin position="71"/>
        <end position="87"/>
    </location>
</feature>
<evidence type="ECO:0000313" key="2">
    <source>
        <dbReference type="EMBL" id="EDR03934.1"/>
    </source>
</evidence>
<keyword evidence="3" id="KW-1185">Reference proteome</keyword>
<dbReference type="RefSeq" id="XP_001885502.1">
    <property type="nucleotide sequence ID" value="XM_001885467.1"/>
</dbReference>
<dbReference type="EMBL" id="DS547121">
    <property type="protein sequence ID" value="EDR03934.1"/>
    <property type="molecule type" value="Genomic_DNA"/>
</dbReference>
<name>B0DNG1_LACBS</name>
<feature type="region of interest" description="Disordered" evidence="1">
    <location>
        <begin position="375"/>
        <end position="405"/>
    </location>
</feature>
<feature type="compositionally biased region" description="Low complexity" evidence="1">
    <location>
        <begin position="1"/>
        <end position="19"/>
    </location>
</feature>
<reference evidence="2 3" key="1">
    <citation type="journal article" date="2008" name="Nature">
        <title>The genome of Laccaria bicolor provides insights into mycorrhizal symbiosis.</title>
        <authorList>
            <person name="Martin F."/>
            <person name="Aerts A."/>
            <person name="Ahren D."/>
            <person name="Brun A."/>
            <person name="Danchin E.G.J."/>
            <person name="Duchaussoy F."/>
            <person name="Gibon J."/>
            <person name="Kohler A."/>
            <person name="Lindquist E."/>
            <person name="Pereda V."/>
            <person name="Salamov A."/>
            <person name="Shapiro H.J."/>
            <person name="Wuyts J."/>
            <person name="Blaudez D."/>
            <person name="Buee M."/>
            <person name="Brokstein P."/>
            <person name="Canbaeck B."/>
            <person name="Cohen D."/>
            <person name="Courty P.E."/>
            <person name="Coutinho P.M."/>
            <person name="Delaruelle C."/>
            <person name="Detter J.C."/>
            <person name="Deveau A."/>
            <person name="DiFazio S."/>
            <person name="Duplessis S."/>
            <person name="Fraissinet-Tachet L."/>
            <person name="Lucic E."/>
            <person name="Frey-Klett P."/>
            <person name="Fourrey C."/>
            <person name="Feussner I."/>
            <person name="Gay G."/>
            <person name="Grimwood J."/>
            <person name="Hoegger P.J."/>
            <person name="Jain P."/>
            <person name="Kilaru S."/>
            <person name="Labbe J."/>
            <person name="Lin Y.C."/>
            <person name="Legue V."/>
            <person name="Le Tacon F."/>
            <person name="Marmeisse R."/>
            <person name="Melayah D."/>
            <person name="Montanini B."/>
            <person name="Muratet M."/>
            <person name="Nehls U."/>
            <person name="Niculita-Hirzel H."/>
            <person name="Oudot-Le Secq M.P."/>
            <person name="Peter M."/>
            <person name="Quesneville H."/>
            <person name="Rajashekar B."/>
            <person name="Reich M."/>
            <person name="Rouhier N."/>
            <person name="Schmutz J."/>
            <person name="Yin T."/>
            <person name="Chalot M."/>
            <person name="Henrissat B."/>
            <person name="Kuees U."/>
            <person name="Lucas S."/>
            <person name="Van de Peer Y."/>
            <person name="Podila G.K."/>
            <person name="Polle A."/>
            <person name="Pukkila P.J."/>
            <person name="Richardson P.M."/>
            <person name="Rouze P."/>
            <person name="Sanders I.R."/>
            <person name="Stajich J.E."/>
            <person name="Tunlid A."/>
            <person name="Tuskan G."/>
            <person name="Grigoriev I.V."/>
        </authorList>
    </citation>
    <scope>NUCLEOTIDE SEQUENCE [LARGE SCALE GENOMIC DNA]</scope>
    <source>
        <strain evidence="3">S238N-H82 / ATCC MYA-4686</strain>
    </source>
</reference>
<gene>
    <name evidence="2" type="ORF">LACBIDRAFT_331090</name>
</gene>
<evidence type="ECO:0000313" key="3">
    <source>
        <dbReference type="Proteomes" id="UP000001194"/>
    </source>
</evidence>
<organism evidence="3">
    <name type="scientific">Laccaria bicolor (strain S238N-H82 / ATCC MYA-4686)</name>
    <name type="common">Bicoloured deceiver</name>
    <name type="synonym">Laccaria laccata var. bicolor</name>
    <dbReference type="NCBI Taxonomy" id="486041"/>
    <lineage>
        <taxon>Eukaryota</taxon>
        <taxon>Fungi</taxon>
        <taxon>Dikarya</taxon>
        <taxon>Basidiomycota</taxon>
        <taxon>Agaricomycotina</taxon>
        <taxon>Agaricomycetes</taxon>
        <taxon>Agaricomycetidae</taxon>
        <taxon>Agaricales</taxon>
        <taxon>Agaricineae</taxon>
        <taxon>Hydnangiaceae</taxon>
        <taxon>Laccaria</taxon>
    </lineage>
</organism>
<dbReference type="KEGG" id="lbc:LACBIDRAFT_331090"/>
<proteinExistence type="predicted"/>
<feature type="compositionally biased region" description="Polar residues" evidence="1">
    <location>
        <begin position="48"/>
        <end position="57"/>
    </location>
</feature>
<sequence>MPAAATQETTKLTTLTTGTSHHEIVTPLTTKKKGKGVAMSEEPDPDSMPSTNSNPLPTTGPVLLGSHTENPSSPAAPTSASRMPTPSKGVSKSPAAPRSASNSKSTYTNKAKVFYDIKEVKGIPIWVEPISESMNRMYGAFNPAVDEDVLVPLGAIDGVLPGRTKEECDCLRCAVEMVYKMPRDCRWEFIGSAIKDFAAYKPSREELVRYTGQGIHYRVKRTRLLQVAQVVVTVDQILQVLAEFFNKQERDRFILNQGFSFLRLLAYHTSRTEILATYRVLQYRTTVASKHLIQEINTLTRMYRTETDKMSISSYESSRSSLRSLYGAGSARKEVGKLLARPEYFNRMPEDLIEIAAYLRDRAYKDLRKPQEFSVHRSHVLRDNDGAKSATSRSSTTPTNGPTHA</sequence>
<accession>B0DNG1</accession>
<dbReference type="Proteomes" id="UP000001194">
    <property type="component" value="Unassembled WGS sequence"/>
</dbReference>
<feature type="compositionally biased region" description="Polar residues" evidence="1">
    <location>
        <begin position="389"/>
        <end position="405"/>
    </location>
</feature>
<dbReference type="HOGENOM" id="CLU_056770_0_0_1"/>